<evidence type="ECO:0000256" key="1">
    <source>
        <dbReference type="ARBA" id="ARBA00001974"/>
    </source>
</evidence>
<reference evidence="8 9" key="1">
    <citation type="submission" date="2017-05" db="EMBL/GenBank/DDBJ databases">
        <title>Chromobacterium violaceum GHPS1 isolated from Hydrocarbon polluted soil in French Guiana display an awesome secondary metabolite arsenal and a battery of drug and heavy-metal-resistance and detoxification of xenobiotics proteins.</title>
        <authorList>
            <person name="Belbahri L."/>
        </authorList>
    </citation>
    <scope>NUCLEOTIDE SEQUENCE [LARGE SCALE GENOMIC DNA]</scope>
    <source>
        <strain evidence="8 9">GHPS1</strain>
    </source>
</reference>
<dbReference type="AlphaFoldDB" id="A0A202B6L0"/>
<dbReference type="PROSITE" id="PS51257">
    <property type="entry name" value="PROKAR_LIPOPROTEIN"/>
    <property type="match status" value="1"/>
</dbReference>
<dbReference type="Pfam" id="PF01593">
    <property type="entry name" value="Amino_oxidase"/>
    <property type="match status" value="1"/>
</dbReference>
<sequence length="444" mass="48968">MESIFRETIMIAVIGAGVSGLSCAWWLQRHGMPVRVFEAAERVGGKVSTLAGEVLCEQGPNTLLLDEELGQWLAELGLSPLWPEQGSDLRHVLQRGRYRPLPAGPWQLMAGGLLSWRAKWQLLRGLLRPGDPAEAESSLAAFCRRRFGQEVLDKLLDPLACGVFAGDPEELALDETLPRLARAAARPLPLWKGLWRERAGRARMCTLPGGLQQLPQRLARDLDIKLDAPVTALRRDGDGWRLRTREGWEWADRVVLAVPAAAAAELLHPLAPEMADVCRRIPYAPLAVVSTLLDGEAMEKPLPGYGALHPSGEGALTLGHLTVSNIYPHVCPDGTRLVTSFIGGRKHPEWLEQDDDALLAGLNQELERLFGMRGRPLAQHLTRWPQALPQGTPLQRRLRGAAEQWGGRGLHLCVNWLDGASLPDCLRKGRRLARRLAEREGGFA</sequence>
<feature type="domain" description="Amine oxidase" evidence="7">
    <location>
        <begin position="18"/>
        <end position="436"/>
    </location>
</feature>
<comment type="cofactor">
    <cofactor evidence="1">
        <name>FAD</name>
        <dbReference type="ChEBI" id="CHEBI:57692"/>
    </cofactor>
</comment>
<keyword evidence="5" id="KW-0350">Heme biosynthesis</keyword>
<dbReference type="GO" id="GO:0004729">
    <property type="term" value="F:oxygen-dependent protoporphyrinogen oxidase activity"/>
    <property type="evidence" value="ECO:0007669"/>
    <property type="project" value="InterPro"/>
</dbReference>
<evidence type="ECO:0000313" key="9">
    <source>
        <dbReference type="Proteomes" id="UP000196342"/>
    </source>
</evidence>
<name>A0A202B6L0_CHRVL</name>
<dbReference type="Gene3D" id="3.90.660.20">
    <property type="entry name" value="Protoporphyrinogen oxidase, mitochondrial, domain 2"/>
    <property type="match status" value="1"/>
</dbReference>
<dbReference type="InterPro" id="IPR050464">
    <property type="entry name" value="Zeta_carotene_desat/Oxidored"/>
</dbReference>
<dbReference type="PRINTS" id="PR00419">
    <property type="entry name" value="ADXRDTASE"/>
</dbReference>
<comment type="pathway">
    <text evidence="6">Porphyrin-containing compound metabolism.</text>
</comment>
<comment type="caution">
    <text evidence="8">The sequence shown here is derived from an EMBL/GenBank/DDBJ whole genome shotgun (WGS) entry which is preliminary data.</text>
</comment>
<evidence type="ECO:0000313" key="8">
    <source>
        <dbReference type="EMBL" id="OVE47059.1"/>
    </source>
</evidence>
<proteinExistence type="predicted"/>
<dbReference type="SUPFAM" id="SSF51905">
    <property type="entry name" value="FAD/NAD(P)-binding domain"/>
    <property type="match status" value="1"/>
</dbReference>
<gene>
    <name evidence="8" type="ORF">CBW21_15425</name>
</gene>
<evidence type="ECO:0000256" key="2">
    <source>
        <dbReference type="ARBA" id="ARBA00022630"/>
    </source>
</evidence>
<dbReference type="EMBL" id="NHOO01000013">
    <property type="protein sequence ID" value="OVE47059.1"/>
    <property type="molecule type" value="Genomic_DNA"/>
</dbReference>
<keyword evidence="9" id="KW-1185">Reference proteome</keyword>
<evidence type="ECO:0000259" key="7">
    <source>
        <dbReference type="Pfam" id="PF01593"/>
    </source>
</evidence>
<dbReference type="InterPro" id="IPR036188">
    <property type="entry name" value="FAD/NAD-bd_sf"/>
</dbReference>
<evidence type="ECO:0000256" key="4">
    <source>
        <dbReference type="ARBA" id="ARBA00023002"/>
    </source>
</evidence>
<keyword evidence="2" id="KW-0285">Flavoprotein</keyword>
<evidence type="ECO:0000256" key="3">
    <source>
        <dbReference type="ARBA" id="ARBA00022827"/>
    </source>
</evidence>
<accession>A0A202B6L0</accession>
<dbReference type="InterPro" id="IPR004572">
    <property type="entry name" value="Protoporphyrinogen_oxidase"/>
</dbReference>
<keyword evidence="3" id="KW-0274">FAD</keyword>
<dbReference type="PANTHER" id="PTHR42923:SF3">
    <property type="entry name" value="PROTOPORPHYRINOGEN OXIDASE"/>
    <property type="match status" value="1"/>
</dbReference>
<dbReference type="Gene3D" id="1.10.3110.10">
    <property type="entry name" value="protoporphyrinogen ix oxidase, domain 3"/>
    <property type="match status" value="1"/>
</dbReference>
<keyword evidence="4" id="KW-0560">Oxidoreductase</keyword>
<dbReference type="GO" id="GO:0006783">
    <property type="term" value="P:heme biosynthetic process"/>
    <property type="evidence" value="ECO:0007669"/>
    <property type="project" value="UniProtKB-KW"/>
</dbReference>
<dbReference type="NCBIfam" id="TIGR00562">
    <property type="entry name" value="proto_IX_ox"/>
    <property type="match status" value="1"/>
</dbReference>
<evidence type="ECO:0000256" key="5">
    <source>
        <dbReference type="ARBA" id="ARBA00023133"/>
    </source>
</evidence>
<dbReference type="Proteomes" id="UP000196342">
    <property type="component" value="Unassembled WGS sequence"/>
</dbReference>
<protein>
    <submittedName>
        <fullName evidence="8">Protoporphyrinogen oxidase</fullName>
    </submittedName>
</protein>
<dbReference type="Gene3D" id="3.50.50.60">
    <property type="entry name" value="FAD/NAD(P)-binding domain"/>
    <property type="match status" value="1"/>
</dbReference>
<evidence type="ECO:0000256" key="6">
    <source>
        <dbReference type="ARBA" id="ARBA00023444"/>
    </source>
</evidence>
<organism evidence="8 9">
    <name type="scientific">Chromobacterium violaceum</name>
    <dbReference type="NCBI Taxonomy" id="536"/>
    <lineage>
        <taxon>Bacteria</taxon>
        <taxon>Pseudomonadati</taxon>
        <taxon>Pseudomonadota</taxon>
        <taxon>Betaproteobacteria</taxon>
        <taxon>Neisseriales</taxon>
        <taxon>Chromobacteriaceae</taxon>
        <taxon>Chromobacterium</taxon>
    </lineage>
</organism>
<dbReference type="SUPFAM" id="SSF54373">
    <property type="entry name" value="FAD-linked reductases, C-terminal domain"/>
    <property type="match status" value="1"/>
</dbReference>
<dbReference type="PANTHER" id="PTHR42923">
    <property type="entry name" value="PROTOPORPHYRINOGEN OXIDASE"/>
    <property type="match status" value="1"/>
</dbReference>
<dbReference type="InterPro" id="IPR002937">
    <property type="entry name" value="Amino_oxidase"/>
</dbReference>